<organism evidence="11 12">
    <name type="scientific">Tistrella mobilis (strain KA081020-065)</name>
    <dbReference type="NCBI Taxonomy" id="1110502"/>
    <lineage>
        <taxon>Bacteria</taxon>
        <taxon>Pseudomonadati</taxon>
        <taxon>Pseudomonadota</taxon>
        <taxon>Alphaproteobacteria</taxon>
        <taxon>Geminicoccales</taxon>
        <taxon>Geminicoccaceae</taxon>
        <taxon>Tistrella</taxon>
    </lineage>
</organism>
<dbReference type="InterPro" id="IPR037069">
    <property type="entry name" value="AcylCoA_DH/ox_N_sf"/>
</dbReference>
<sequence>MRAHHLCPEFQDLRRALTSGRPYAIFNSNERMNDVCPGPVERKNNKMQFDHPPHVEALRQRLTDFMDHYILPAHGAVTRAFLDGGHPTEIIERLKARAWEAGLWNLFLPSLTDDQPGVRLSNAEYAPLAEIMGRVPWASEVFNCAAPDSGNMELLQLFGTPDQKARWLDPLLLGEIRSVFCMSEPDAPSSDPTSLATTIRRDGDDYVVEGRKWFITGTRHPHLSFAIVFGVSDPDGLAERHRRHSFVIVPIDVPGVKIVRDITLMGAHAADGHGEIVFRNVRVPAAHLIGAEGDAFAIAQARLGPGRVHHAMRSVGQCELALELMTERALERRIGGTPLADRANIREWIAESRIEIDQCRLLVMQAAWLMDTKGNAAARTAVSAIKLASARLQTRVLDRAMQVFGAAGLSPDTPLAGLWSWGRALRVLDGPDEVHLQTVAKAELKAARAAIGRNTRHFTGPAGL</sequence>
<proteinExistence type="inferred from homology"/>
<dbReference type="InterPro" id="IPR046373">
    <property type="entry name" value="Acyl-CoA_Oxase/DH_mid-dom_sf"/>
</dbReference>
<dbReference type="Gene3D" id="1.10.540.10">
    <property type="entry name" value="Acyl-CoA dehydrogenase/oxidase, N-terminal domain"/>
    <property type="match status" value="1"/>
</dbReference>
<dbReference type="PATRIC" id="fig|1110502.3.peg.4650"/>
<dbReference type="SUPFAM" id="SSF56645">
    <property type="entry name" value="Acyl-CoA dehydrogenase NM domain-like"/>
    <property type="match status" value="1"/>
</dbReference>
<dbReference type="EMBL" id="CP003238">
    <property type="protein sequence ID" value="AFK56399.1"/>
    <property type="molecule type" value="Genomic_DNA"/>
</dbReference>
<dbReference type="PANTHER" id="PTHR48083">
    <property type="entry name" value="MEDIUM-CHAIN SPECIFIC ACYL-COA DEHYDROGENASE, MITOCHONDRIAL-RELATED"/>
    <property type="match status" value="1"/>
</dbReference>
<evidence type="ECO:0000313" key="11">
    <source>
        <dbReference type="EMBL" id="AFK56399.1"/>
    </source>
</evidence>
<dbReference type="InterPro" id="IPR009075">
    <property type="entry name" value="AcylCo_DH/oxidase_C"/>
</dbReference>
<evidence type="ECO:0000259" key="9">
    <source>
        <dbReference type="Pfam" id="PF02770"/>
    </source>
</evidence>
<dbReference type="GO" id="GO:0003995">
    <property type="term" value="F:acyl-CoA dehydrogenase activity"/>
    <property type="evidence" value="ECO:0007669"/>
    <property type="project" value="TreeGrafter"/>
</dbReference>
<keyword evidence="11" id="KW-0614">Plasmid</keyword>
<comment type="cofactor">
    <cofactor evidence="1 7">
        <name>FAD</name>
        <dbReference type="ChEBI" id="CHEBI:57692"/>
    </cofactor>
</comment>
<evidence type="ECO:0000256" key="3">
    <source>
        <dbReference type="ARBA" id="ARBA00011738"/>
    </source>
</evidence>
<dbReference type="Gene3D" id="1.20.140.10">
    <property type="entry name" value="Butyryl-CoA Dehydrogenase, subunit A, domain 3"/>
    <property type="match status" value="1"/>
</dbReference>
<dbReference type="HOGENOM" id="CLU_018204_1_2_5"/>
<evidence type="ECO:0000256" key="5">
    <source>
        <dbReference type="ARBA" id="ARBA00022827"/>
    </source>
</evidence>
<evidence type="ECO:0000313" key="12">
    <source>
        <dbReference type="Proteomes" id="UP000005258"/>
    </source>
</evidence>
<dbReference type="InterPro" id="IPR050741">
    <property type="entry name" value="Acyl-CoA_dehydrogenase"/>
</dbReference>
<feature type="domain" description="Acyl-CoA oxidase/dehydrogenase middle" evidence="9">
    <location>
        <begin position="180"/>
        <end position="281"/>
    </location>
</feature>
<evidence type="ECO:0000256" key="4">
    <source>
        <dbReference type="ARBA" id="ARBA00022630"/>
    </source>
</evidence>
<dbReference type="GO" id="GO:0050660">
    <property type="term" value="F:flavin adenine dinucleotide binding"/>
    <property type="evidence" value="ECO:0007669"/>
    <property type="project" value="InterPro"/>
</dbReference>
<dbReference type="PANTHER" id="PTHR48083:SF13">
    <property type="entry name" value="ACYL-COA DEHYDROGENASE FAMILY MEMBER 11"/>
    <property type="match status" value="1"/>
</dbReference>
<dbReference type="Pfam" id="PF02771">
    <property type="entry name" value="Acyl-CoA_dh_N"/>
    <property type="match status" value="1"/>
</dbReference>
<evidence type="ECO:0000256" key="6">
    <source>
        <dbReference type="ARBA" id="ARBA00023002"/>
    </source>
</evidence>
<dbReference type="InterPro" id="IPR036250">
    <property type="entry name" value="AcylCo_DH-like_C"/>
</dbReference>
<dbReference type="FunFam" id="2.40.110.10:FF:000002">
    <property type="entry name" value="Acyl-CoA dehydrogenase fadE12"/>
    <property type="match status" value="1"/>
</dbReference>
<dbReference type="Pfam" id="PF00441">
    <property type="entry name" value="Acyl-CoA_dh_1"/>
    <property type="match status" value="1"/>
</dbReference>
<name>I3TUG1_TISMK</name>
<dbReference type="InterPro" id="IPR013786">
    <property type="entry name" value="AcylCoA_DH/ox_N"/>
</dbReference>
<dbReference type="Pfam" id="PF02770">
    <property type="entry name" value="Acyl-CoA_dh_M"/>
    <property type="match status" value="1"/>
</dbReference>
<dbReference type="GO" id="GO:0005737">
    <property type="term" value="C:cytoplasm"/>
    <property type="evidence" value="ECO:0007669"/>
    <property type="project" value="TreeGrafter"/>
</dbReference>
<keyword evidence="4 7" id="KW-0285">Flavoprotein</keyword>
<comment type="subunit">
    <text evidence="3">Homodimer.</text>
</comment>
<keyword evidence="6 7" id="KW-0560">Oxidoreductase</keyword>
<evidence type="ECO:0000256" key="2">
    <source>
        <dbReference type="ARBA" id="ARBA00009347"/>
    </source>
</evidence>
<dbReference type="Proteomes" id="UP000005258">
    <property type="component" value="Plasmid pTM2"/>
</dbReference>
<evidence type="ECO:0000259" key="10">
    <source>
        <dbReference type="Pfam" id="PF02771"/>
    </source>
</evidence>
<geneLocation type="plasmid" evidence="11 12">
    <name>pTM2</name>
</geneLocation>
<dbReference type="GO" id="GO:0033539">
    <property type="term" value="P:fatty acid beta-oxidation using acyl-CoA dehydrogenase"/>
    <property type="evidence" value="ECO:0007669"/>
    <property type="project" value="TreeGrafter"/>
</dbReference>
<protein>
    <submittedName>
        <fullName evidence="11">Acyl-CoA dehydrogenase domain protein</fullName>
    </submittedName>
</protein>
<dbReference type="AlphaFoldDB" id="I3TUG1"/>
<feature type="domain" description="Acyl-CoA dehydrogenase/oxidase N-terminal" evidence="10">
    <location>
        <begin position="55"/>
        <end position="175"/>
    </location>
</feature>
<reference evidence="11 12" key="1">
    <citation type="journal article" date="2012" name="J. Am. Chem. Soc.">
        <title>Bacterial biosynthesis and maturation of the didemnin anti-cancer agents.</title>
        <authorList>
            <person name="Xu Y."/>
            <person name="Kersten R.D."/>
            <person name="Nam S.J."/>
            <person name="Lu L."/>
            <person name="Al-Suwailem A.M."/>
            <person name="Zheng H."/>
            <person name="Fenical W."/>
            <person name="Dorrestein P.C."/>
            <person name="Moore B.S."/>
            <person name="Qian P.Y."/>
        </authorList>
    </citation>
    <scope>NUCLEOTIDE SEQUENCE [LARGE SCALE GENOMIC DNA]</scope>
    <source>
        <strain evidence="11 12">KA081020-065</strain>
    </source>
</reference>
<dbReference type="InterPro" id="IPR009100">
    <property type="entry name" value="AcylCoA_DH/oxidase_NM_dom_sf"/>
</dbReference>
<dbReference type="SUPFAM" id="SSF47203">
    <property type="entry name" value="Acyl-CoA dehydrogenase C-terminal domain-like"/>
    <property type="match status" value="1"/>
</dbReference>
<feature type="domain" description="Acyl-CoA dehydrogenase/oxidase C-terminal" evidence="8">
    <location>
        <begin position="296"/>
        <end position="442"/>
    </location>
</feature>
<evidence type="ECO:0000256" key="1">
    <source>
        <dbReference type="ARBA" id="ARBA00001974"/>
    </source>
</evidence>
<evidence type="ECO:0000256" key="7">
    <source>
        <dbReference type="RuleBase" id="RU362125"/>
    </source>
</evidence>
<accession>I3TUG1</accession>
<comment type="similarity">
    <text evidence="2 7">Belongs to the acyl-CoA dehydrogenase family.</text>
</comment>
<keyword evidence="12" id="KW-1185">Reference proteome</keyword>
<dbReference type="Gene3D" id="2.40.110.10">
    <property type="entry name" value="Butyryl-CoA Dehydrogenase, subunit A, domain 2"/>
    <property type="match status" value="1"/>
</dbReference>
<gene>
    <name evidence="11" type="ordered locus">TMO_b0391</name>
</gene>
<dbReference type="InterPro" id="IPR006091">
    <property type="entry name" value="Acyl-CoA_Oxase/DH_mid-dom"/>
</dbReference>
<evidence type="ECO:0000259" key="8">
    <source>
        <dbReference type="Pfam" id="PF00441"/>
    </source>
</evidence>
<dbReference type="KEGG" id="tmo:TMO_b0391"/>
<keyword evidence="5 7" id="KW-0274">FAD</keyword>